<dbReference type="SUPFAM" id="SSF56281">
    <property type="entry name" value="Metallo-hydrolase/oxidoreductase"/>
    <property type="match status" value="1"/>
</dbReference>
<comment type="catalytic activity">
    <reaction evidence="1">
        <text>an S-(2-hydroxyacyl)glutathione + H2O = a 2-hydroxy carboxylate + glutathione + H(+)</text>
        <dbReference type="Rhea" id="RHEA:21864"/>
        <dbReference type="ChEBI" id="CHEBI:15377"/>
        <dbReference type="ChEBI" id="CHEBI:15378"/>
        <dbReference type="ChEBI" id="CHEBI:57925"/>
        <dbReference type="ChEBI" id="CHEBI:58896"/>
        <dbReference type="ChEBI" id="CHEBI:71261"/>
        <dbReference type="EC" id="3.1.2.6"/>
    </reaction>
</comment>
<dbReference type="RefSeq" id="XP_060320680.1">
    <property type="nucleotide sequence ID" value="XM_060449242.1"/>
</dbReference>
<dbReference type="SMART" id="SM00849">
    <property type="entry name" value="Lactamase_B"/>
    <property type="match status" value="1"/>
</dbReference>
<dbReference type="GO" id="GO:0006364">
    <property type="term" value="P:rRNA processing"/>
    <property type="evidence" value="ECO:0007669"/>
    <property type="project" value="InterPro"/>
</dbReference>
<evidence type="ECO:0000256" key="1">
    <source>
        <dbReference type="ARBA" id="ARBA00001623"/>
    </source>
</evidence>
<feature type="compositionally biased region" description="Low complexity" evidence="10">
    <location>
        <begin position="91"/>
        <end position="110"/>
    </location>
</feature>
<sequence>MVQYILTPWRDRRELLKVRQQFYPAAPASASAAPTTSTFAARASGTAATAASAAAASQALTRSWIRGTAAQAQAQAPAQAHAPAPAPAPTPSSSSSAPATSTSTNKTTPSSDKHHAVARVSMWMQRGNCPHMVESTALLTAAILSDAESKGGAGTYAVRAAYAAAFSRFVTGLLDGHQDKQRKLSMYSVAKTIGLPATFVELRHQATHETLPSLAKLRSAARKALVWIWEYYWQHLGPNEVVSQAPERTGPVAVAAVSAAPVRREVVVAFLEEQDAGRRAEMRKWIDGLDESRLLATLEKIIEAPPSDAVMLAAQRLSEDIARKGQADGQGEMEEDEASESAGTGWAKFEGTWKPRPIGVASHYTAQLPFMNTLIARRPLLRQKLATVTAALTFANAMHIQSIPMWVGSSNNYAYLVKDDKTNDAVIIDPANPSEVTPVLQNAIKSGEINLTAIVNTHHHWDHAGGNKKLQGELGLNKLPIIGGKDCEGVTRTPGHGESFKIGEGIAVKALHTPCHTQDSICWFMQDGDQKVVFTGDTLFISGCGKFFEGNAEEMHSALNKTLAALPDDTVVFPGHEYTKSNVKFAASVLQNEAIQKLQAFAENNKETQGKFTIGDEKKHNVFMRVEDPEIQRVTGESEPVSVMNKLREMKNNFK</sequence>
<comment type="similarity">
    <text evidence="4">Belongs to the metallo-beta-lactamase superfamily. Glyoxalase II family.</text>
</comment>
<accession>A0AAJ0E6P7</accession>
<evidence type="ECO:0000256" key="2">
    <source>
        <dbReference type="ARBA" id="ARBA00001947"/>
    </source>
</evidence>
<evidence type="ECO:0000256" key="5">
    <source>
        <dbReference type="ARBA" id="ARBA00011917"/>
    </source>
</evidence>
<protein>
    <recommendedName>
        <fullName evidence="5">hydroxyacylglutathione hydrolase</fullName>
        <ecNumber evidence="5">3.1.2.6</ecNumber>
    </recommendedName>
    <alternativeName>
        <fullName evidence="9">Glyoxalase II</fullName>
    </alternativeName>
</protein>
<dbReference type="Pfam" id="PF16123">
    <property type="entry name" value="HAGH_C"/>
    <property type="match status" value="1"/>
</dbReference>
<evidence type="ECO:0000313" key="13">
    <source>
        <dbReference type="Proteomes" id="UP001240678"/>
    </source>
</evidence>
<proteinExistence type="inferred from homology"/>
<dbReference type="GO" id="GO:0004519">
    <property type="term" value="F:endonuclease activity"/>
    <property type="evidence" value="ECO:0007669"/>
    <property type="project" value="InterPro"/>
</dbReference>
<dbReference type="Pfam" id="PF04031">
    <property type="entry name" value="Las1"/>
    <property type="match status" value="1"/>
</dbReference>
<dbReference type="InterPro" id="IPR035680">
    <property type="entry name" value="Clx_II_MBL"/>
</dbReference>
<evidence type="ECO:0000256" key="3">
    <source>
        <dbReference type="ARBA" id="ARBA00004963"/>
    </source>
</evidence>
<dbReference type="GO" id="GO:0046872">
    <property type="term" value="F:metal ion binding"/>
    <property type="evidence" value="ECO:0007669"/>
    <property type="project" value="UniProtKB-KW"/>
</dbReference>
<dbReference type="AlphaFoldDB" id="A0AAJ0E6P7"/>
<comment type="cofactor">
    <cofactor evidence="2">
        <name>Zn(2+)</name>
        <dbReference type="ChEBI" id="CHEBI:29105"/>
    </cofactor>
</comment>
<reference evidence="12 13" key="1">
    <citation type="submission" date="2016-10" db="EMBL/GenBank/DDBJ databases">
        <title>The genome sequence of Colletotrichum fioriniae PJ7.</title>
        <authorList>
            <person name="Baroncelli R."/>
        </authorList>
    </citation>
    <scope>NUCLEOTIDE SEQUENCE [LARGE SCALE GENOMIC DNA]</scope>
    <source>
        <strain evidence="12 13">IMI 309622</strain>
    </source>
</reference>
<feature type="domain" description="Metallo-beta-lactamase" evidence="11">
    <location>
        <begin position="411"/>
        <end position="576"/>
    </location>
</feature>
<name>A0AAJ0E6P7_9PEZI</name>
<dbReference type="EC" id="3.1.2.6" evidence="5"/>
<dbReference type="PANTHER" id="PTHR11935">
    <property type="entry name" value="BETA LACTAMASE DOMAIN"/>
    <property type="match status" value="1"/>
</dbReference>
<dbReference type="InterPro" id="IPR032282">
    <property type="entry name" value="HAGH_C"/>
</dbReference>
<organism evidence="12 13">
    <name type="scientific">Colletotrichum costaricense</name>
    <dbReference type="NCBI Taxonomy" id="1209916"/>
    <lineage>
        <taxon>Eukaryota</taxon>
        <taxon>Fungi</taxon>
        <taxon>Dikarya</taxon>
        <taxon>Ascomycota</taxon>
        <taxon>Pezizomycotina</taxon>
        <taxon>Sordariomycetes</taxon>
        <taxon>Hypocreomycetidae</taxon>
        <taxon>Glomerellales</taxon>
        <taxon>Glomerellaceae</taxon>
        <taxon>Colletotrichum</taxon>
        <taxon>Colletotrichum acutatum species complex</taxon>
    </lineage>
</organism>
<evidence type="ECO:0000256" key="6">
    <source>
        <dbReference type="ARBA" id="ARBA00022723"/>
    </source>
</evidence>
<keyword evidence="7 12" id="KW-0378">Hydrolase</keyword>
<keyword evidence="6" id="KW-0479">Metal-binding</keyword>
<evidence type="ECO:0000256" key="4">
    <source>
        <dbReference type="ARBA" id="ARBA00006759"/>
    </source>
</evidence>
<dbReference type="PANTHER" id="PTHR11935:SF94">
    <property type="entry name" value="TENZING NORGAY, ISOFORM C"/>
    <property type="match status" value="1"/>
</dbReference>
<feature type="compositionally biased region" description="Low complexity" evidence="10">
    <location>
        <begin position="70"/>
        <end position="83"/>
    </location>
</feature>
<dbReference type="Gene3D" id="3.60.15.10">
    <property type="entry name" value="Ribonuclease Z/Hydroxyacylglutathione hydrolase-like"/>
    <property type="match status" value="1"/>
</dbReference>
<dbReference type="InterPro" id="IPR001279">
    <property type="entry name" value="Metallo-B-lactamas"/>
</dbReference>
<evidence type="ECO:0000313" key="12">
    <source>
        <dbReference type="EMBL" id="KAK1539732.1"/>
    </source>
</evidence>
<keyword evidence="13" id="KW-1185">Reference proteome</keyword>
<comment type="pathway">
    <text evidence="3">Secondary metabolite metabolism; methylglyoxal degradation; (R)-lactate from methylglyoxal: step 2/2.</text>
</comment>
<dbReference type="EMBL" id="MOOE01000001">
    <property type="protein sequence ID" value="KAK1539732.1"/>
    <property type="molecule type" value="Genomic_DNA"/>
</dbReference>
<dbReference type="InterPro" id="IPR036866">
    <property type="entry name" value="RibonucZ/Hydroxyglut_hydro"/>
</dbReference>
<dbReference type="Pfam" id="PF00753">
    <property type="entry name" value="Lactamase_B"/>
    <property type="match status" value="2"/>
</dbReference>
<dbReference type="Proteomes" id="UP001240678">
    <property type="component" value="Unassembled WGS sequence"/>
</dbReference>
<gene>
    <name evidence="12" type="ORF">CCOS01_01046</name>
</gene>
<comment type="caution">
    <text evidence="12">The sequence shown here is derived from an EMBL/GenBank/DDBJ whole genome shotgun (WGS) entry which is preliminary data.</text>
</comment>
<keyword evidence="8" id="KW-0862">Zinc</keyword>
<evidence type="ECO:0000256" key="8">
    <source>
        <dbReference type="ARBA" id="ARBA00022833"/>
    </source>
</evidence>
<feature type="region of interest" description="Disordered" evidence="10">
    <location>
        <begin position="323"/>
        <end position="346"/>
    </location>
</feature>
<dbReference type="GeneID" id="85332789"/>
<evidence type="ECO:0000256" key="7">
    <source>
        <dbReference type="ARBA" id="ARBA00022801"/>
    </source>
</evidence>
<dbReference type="CDD" id="cd07723">
    <property type="entry name" value="hydroxyacylglutathione_hydrolase_MBL-fold"/>
    <property type="match status" value="1"/>
</dbReference>
<dbReference type="InterPro" id="IPR007174">
    <property type="entry name" value="Las1"/>
</dbReference>
<evidence type="ECO:0000256" key="10">
    <source>
        <dbReference type="SAM" id="MobiDB-lite"/>
    </source>
</evidence>
<dbReference type="GO" id="GO:0004416">
    <property type="term" value="F:hydroxyacylglutathione hydrolase activity"/>
    <property type="evidence" value="ECO:0007669"/>
    <property type="project" value="UniProtKB-EC"/>
</dbReference>
<dbReference type="GO" id="GO:0090730">
    <property type="term" value="C:Las1 complex"/>
    <property type="evidence" value="ECO:0007669"/>
    <property type="project" value="InterPro"/>
</dbReference>
<evidence type="ECO:0000256" key="9">
    <source>
        <dbReference type="ARBA" id="ARBA00031044"/>
    </source>
</evidence>
<evidence type="ECO:0000259" key="11">
    <source>
        <dbReference type="SMART" id="SM00849"/>
    </source>
</evidence>
<feature type="region of interest" description="Disordered" evidence="10">
    <location>
        <begin position="70"/>
        <end position="115"/>
    </location>
</feature>